<organism evidence="1 2">
    <name type="scientific">Pleurodeles waltl</name>
    <name type="common">Iberian ribbed newt</name>
    <dbReference type="NCBI Taxonomy" id="8319"/>
    <lineage>
        <taxon>Eukaryota</taxon>
        <taxon>Metazoa</taxon>
        <taxon>Chordata</taxon>
        <taxon>Craniata</taxon>
        <taxon>Vertebrata</taxon>
        <taxon>Euteleostomi</taxon>
        <taxon>Amphibia</taxon>
        <taxon>Batrachia</taxon>
        <taxon>Caudata</taxon>
        <taxon>Salamandroidea</taxon>
        <taxon>Salamandridae</taxon>
        <taxon>Pleurodelinae</taxon>
        <taxon>Pleurodeles</taxon>
    </lineage>
</organism>
<gene>
    <name evidence="1" type="ORF">NDU88_003137</name>
</gene>
<comment type="caution">
    <text evidence="1">The sequence shown here is derived from an EMBL/GenBank/DDBJ whole genome shotgun (WGS) entry which is preliminary data.</text>
</comment>
<sequence>MLAWLLKRERHPPLILSLCGPAIWTVMGQFSACVHLRGVYASPMCVDDSQVDGYLASRQLPKVTEAQAGDLEGDIQSGELQEALRQCHTVKIRIQTVSRLISFRPTRPHLCLAY</sequence>
<name>A0AAV7UZS4_PLEWA</name>
<keyword evidence="2" id="KW-1185">Reference proteome</keyword>
<evidence type="ECO:0000313" key="2">
    <source>
        <dbReference type="Proteomes" id="UP001066276"/>
    </source>
</evidence>
<proteinExistence type="predicted"/>
<protein>
    <submittedName>
        <fullName evidence="1">Uncharacterized protein</fullName>
    </submittedName>
</protein>
<reference evidence="1" key="1">
    <citation type="journal article" date="2022" name="bioRxiv">
        <title>Sequencing and chromosome-scale assembly of the giantPleurodeles waltlgenome.</title>
        <authorList>
            <person name="Brown T."/>
            <person name="Elewa A."/>
            <person name="Iarovenko S."/>
            <person name="Subramanian E."/>
            <person name="Araus A.J."/>
            <person name="Petzold A."/>
            <person name="Susuki M."/>
            <person name="Suzuki K.-i.T."/>
            <person name="Hayashi T."/>
            <person name="Toyoda A."/>
            <person name="Oliveira C."/>
            <person name="Osipova E."/>
            <person name="Leigh N.D."/>
            <person name="Simon A."/>
            <person name="Yun M.H."/>
        </authorList>
    </citation>
    <scope>NUCLEOTIDE SEQUENCE</scope>
    <source>
        <strain evidence="1">20211129_DDA</strain>
        <tissue evidence="1">Liver</tissue>
    </source>
</reference>
<dbReference type="EMBL" id="JANPWB010000004">
    <property type="protein sequence ID" value="KAJ1193841.1"/>
    <property type="molecule type" value="Genomic_DNA"/>
</dbReference>
<dbReference type="Proteomes" id="UP001066276">
    <property type="component" value="Chromosome 2_2"/>
</dbReference>
<evidence type="ECO:0000313" key="1">
    <source>
        <dbReference type="EMBL" id="KAJ1193841.1"/>
    </source>
</evidence>
<dbReference type="AlphaFoldDB" id="A0AAV7UZS4"/>
<accession>A0AAV7UZS4</accession>